<dbReference type="AlphaFoldDB" id="K6Q1V5"/>
<dbReference type="Proteomes" id="UP000005710">
    <property type="component" value="Unassembled WGS sequence"/>
</dbReference>
<dbReference type="InterPro" id="IPR003593">
    <property type="entry name" value="AAA+_ATPase"/>
</dbReference>
<sequence length="259" mass="29626">MITVDKARQHLLALGLKDAAEVLEARLERAAKQDVTYADFLVDLLETELAVRRRRYLDTRTKLARLPFRKTLEDFDFEAQPSIDPRQIRELATLRFLGNAENVIFLGPPGVGKTHLAVSLGLAAIDRGYGVYFTPMHRLIEDLRNAYEERRLERRMRIYLAPKLLIIDELGHLPLDKVGATVFFQLVAARYERGSIVLTSNQTFADWGEVFGDPVIATAILDRLLHHSHVINIRGESYRLREKRRSGVLRSAVEPQQDE</sequence>
<evidence type="ECO:0000259" key="4">
    <source>
        <dbReference type="SMART" id="SM00382"/>
    </source>
</evidence>
<dbReference type="InterPro" id="IPR028350">
    <property type="entry name" value="DNAC/IstB-like"/>
</dbReference>
<organism evidence="5 6">
    <name type="scientific">Thermaerobacter subterraneus DSM 13965</name>
    <dbReference type="NCBI Taxonomy" id="867903"/>
    <lineage>
        <taxon>Bacteria</taxon>
        <taxon>Bacillati</taxon>
        <taxon>Bacillota</taxon>
        <taxon>Clostridia</taxon>
        <taxon>Eubacteriales</taxon>
        <taxon>Clostridiales Family XVII. Incertae Sedis</taxon>
        <taxon>Thermaerobacter</taxon>
    </lineage>
</organism>
<dbReference type="CDD" id="cd00009">
    <property type="entry name" value="AAA"/>
    <property type="match status" value="1"/>
</dbReference>
<evidence type="ECO:0000313" key="6">
    <source>
        <dbReference type="Proteomes" id="UP000005710"/>
    </source>
</evidence>
<reference evidence="5" key="1">
    <citation type="submission" date="2010-10" db="EMBL/GenBank/DDBJ databases">
        <authorList>
            <consortium name="US DOE Joint Genome Institute (JGI-PGF)"/>
            <person name="Lucas S."/>
            <person name="Copeland A."/>
            <person name="Lapidus A."/>
            <person name="Bruce D."/>
            <person name="Goodwin L."/>
            <person name="Pitluck S."/>
            <person name="Kyrpides N."/>
            <person name="Mavromatis K."/>
            <person name="Detter J.C."/>
            <person name="Han C."/>
            <person name="Land M."/>
            <person name="Hauser L."/>
            <person name="Markowitz V."/>
            <person name="Cheng J.-F."/>
            <person name="Hugenholtz P."/>
            <person name="Woyke T."/>
            <person name="Wu D."/>
            <person name="Pukall R."/>
            <person name="Wahrenburg C."/>
            <person name="Brambilla E."/>
            <person name="Klenk H.-P."/>
            <person name="Eisen J.A."/>
        </authorList>
    </citation>
    <scope>NUCLEOTIDE SEQUENCE [LARGE SCALE GENOMIC DNA]</scope>
    <source>
        <strain evidence="5">DSM 13965</strain>
    </source>
</reference>
<dbReference type="Gene3D" id="3.40.50.300">
    <property type="entry name" value="P-loop containing nucleotide triphosphate hydrolases"/>
    <property type="match status" value="1"/>
</dbReference>
<dbReference type="EMBL" id="AENY02000002">
    <property type="protein sequence ID" value="EKP95158.1"/>
    <property type="molecule type" value="Genomic_DNA"/>
</dbReference>
<dbReference type="STRING" id="867903.ThesuDRAFT_00893"/>
<evidence type="ECO:0000256" key="2">
    <source>
        <dbReference type="ARBA" id="ARBA00022741"/>
    </source>
</evidence>
<evidence type="ECO:0000256" key="1">
    <source>
        <dbReference type="ARBA" id="ARBA00008059"/>
    </source>
</evidence>
<dbReference type="InterPro" id="IPR027417">
    <property type="entry name" value="P-loop_NTPase"/>
</dbReference>
<dbReference type="SUPFAM" id="SSF52540">
    <property type="entry name" value="P-loop containing nucleoside triphosphate hydrolases"/>
    <property type="match status" value="1"/>
</dbReference>
<dbReference type="OrthoDB" id="9776217at2"/>
<dbReference type="PANTHER" id="PTHR30050">
    <property type="entry name" value="CHROMOSOMAL REPLICATION INITIATOR PROTEIN DNAA"/>
    <property type="match status" value="1"/>
</dbReference>
<dbReference type="GO" id="GO:0006260">
    <property type="term" value="P:DNA replication"/>
    <property type="evidence" value="ECO:0007669"/>
    <property type="project" value="TreeGrafter"/>
</dbReference>
<dbReference type="NCBIfam" id="NF038214">
    <property type="entry name" value="IS21_help_AAA"/>
    <property type="match status" value="1"/>
</dbReference>
<dbReference type="SMART" id="SM00382">
    <property type="entry name" value="AAA"/>
    <property type="match status" value="1"/>
</dbReference>
<keyword evidence="3" id="KW-0067">ATP-binding</keyword>
<evidence type="ECO:0000313" key="5">
    <source>
        <dbReference type="EMBL" id="EKP95158.1"/>
    </source>
</evidence>
<dbReference type="eggNOG" id="COG1484">
    <property type="taxonomic scope" value="Bacteria"/>
</dbReference>
<proteinExistence type="inferred from homology"/>
<dbReference type="PIRSF" id="PIRSF003073">
    <property type="entry name" value="DNAC_TnpB_IstB"/>
    <property type="match status" value="1"/>
</dbReference>
<gene>
    <name evidence="5" type="ORF">ThesuDRAFT_00893</name>
</gene>
<comment type="caution">
    <text evidence="5">The sequence shown here is derived from an EMBL/GenBank/DDBJ whole genome shotgun (WGS) entry which is preliminary data.</text>
</comment>
<accession>K6Q1V5</accession>
<feature type="domain" description="AAA+ ATPase" evidence="4">
    <location>
        <begin position="99"/>
        <end position="232"/>
    </location>
</feature>
<keyword evidence="6" id="KW-1185">Reference proteome</keyword>
<dbReference type="GO" id="GO:0005524">
    <property type="term" value="F:ATP binding"/>
    <property type="evidence" value="ECO:0007669"/>
    <property type="project" value="UniProtKB-KW"/>
</dbReference>
<keyword evidence="2" id="KW-0547">Nucleotide-binding</keyword>
<name>K6Q1V5_9FIRM</name>
<dbReference type="PANTHER" id="PTHR30050:SF4">
    <property type="entry name" value="ATP-BINDING PROTEIN RV3427C IN INSERTION SEQUENCE-RELATED"/>
    <property type="match status" value="1"/>
</dbReference>
<protein>
    <submittedName>
        <fullName evidence="5">DNA replication protein</fullName>
    </submittedName>
</protein>
<dbReference type="HOGENOM" id="CLU_062999_1_1_9"/>
<dbReference type="Pfam" id="PF01695">
    <property type="entry name" value="IstB_IS21"/>
    <property type="match status" value="1"/>
</dbReference>
<dbReference type="InterPro" id="IPR047661">
    <property type="entry name" value="IstB"/>
</dbReference>
<dbReference type="InterPro" id="IPR002611">
    <property type="entry name" value="IstB_ATP-bd"/>
</dbReference>
<comment type="similarity">
    <text evidence="1">Belongs to the IS21/IS1162 putative ATP-binding protein family.</text>
</comment>
<reference evidence="5" key="2">
    <citation type="submission" date="2012-10" db="EMBL/GenBank/DDBJ databases">
        <title>Improved high-quality draft of Thermaerobacter subterraneus C21, DSM 13965.</title>
        <authorList>
            <consortium name="DOE Joint Genome Institute"/>
            <person name="Eisen J."/>
            <person name="Huntemann M."/>
            <person name="Wei C.-L."/>
            <person name="Han J."/>
            <person name="Detter J.C."/>
            <person name="Han C."/>
            <person name="Tapia R."/>
            <person name="Chen A."/>
            <person name="Kyrpides N."/>
            <person name="Mavromatis K."/>
            <person name="Markowitz V."/>
            <person name="Szeto E."/>
            <person name="Ivanova N."/>
            <person name="Mikhailova N."/>
            <person name="Ovchinnikova G."/>
            <person name="Pagani I."/>
            <person name="Pati A."/>
            <person name="Goodwin L."/>
            <person name="Nordberg H.P."/>
            <person name="Cantor M.N."/>
            <person name="Hua S.X."/>
            <person name="Woyke T."/>
            <person name="Eisen J."/>
            <person name="Klenk H.-P."/>
        </authorList>
    </citation>
    <scope>NUCLEOTIDE SEQUENCE [LARGE SCALE GENOMIC DNA]</scope>
    <source>
        <strain evidence="5">DSM 13965</strain>
    </source>
</reference>
<evidence type="ECO:0000256" key="3">
    <source>
        <dbReference type="ARBA" id="ARBA00022840"/>
    </source>
</evidence>